<dbReference type="InterPro" id="IPR001460">
    <property type="entry name" value="PCN-bd_Tpept"/>
</dbReference>
<comment type="caution">
    <text evidence="14">The sequence shown here is derived from an EMBL/GenBank/DDBJ whole genome shotgun (WGS) entry which is preliminary data.</text>
</comment>
<dbReference type="InterPro" id="IPR006311">
    <property type="entry name" value="TAT_signal"/>
</dbReference>
<comment type="catalytic activity">
    <reaction evidence="9">
        <text>a beta-lactam + H2O = a substituted beta-amino acid</text>
        <dbReference type="Rhea" id="RHEA:20401"/>
        <dbReference type="ChEBI" id="CHEBI:15377"/>
        <dbReference type="ChEBI" id="CHEBI:35627"/>
        <dbReference type="ChEBI" id="CHEBI:140347"/>
        <dbReference type="EC" id="3.5.2.6"/>
    </reaction>
</comment>
<dbReference type="PANTHER" id="PTHR30627:SF24">
    <property type="entry name" value="PENICILLIN-BINDING PROTEIN 4B"/>
    <property type="match status" value="1"/>
</dbReference>
<protein>
    <recommendedName>
        <fullName evidence="4 9">Beta-lactamase</fullName>
        <ecNumber evidence="4 9">3.5.2.6</ecNumber>
    </recommendedName>
</protein>
<keyword evidence="8 9" id="KW-0046">Antibiotic resistance</keyword>
<dbReference type="Gene3D" id="3.90.1310.10">
    <property type="entry name" value="Penicillin-binding protein 2a (Domain 2)"/>
    <property type="match status" value="1"/>
</dbReference>
<evidence type="ECO:0000256" key="2">
    <source>
        <dbReference type="ARBA" id="ARBA00007171"/>
    </source>
</evidence>
<dbReference type="PROSITE" id="PS00337">
    <property type="entry name" value="BETA_LACTAMASE_D"/>
    <property type="match status" value="1"/>
</dbReference>
<comment type="similarity">
    <text evidence="2">Belongs to the transpeptidase family.</text>
</comment>
<name>A0A511JKR2_9CELL</name>
<dbReference type="GO" id="GO:0046677">
    <property type="term" value="P:response to antibiotic"/>
    <property type="evidence" value="ECO:0007669"/>
    <property type="project" value="UniProtKB-UniRule"/>
</dbReference>
<dbReference type="InterPro" id="IPR036138">
    <property type="entry name" value="PBP_dimer_sf"/>
</dbReference>
<keyword evidence="14" id="KW-0132">Cell division</keyword>
<sequence>MTFAGERAATRRRLLGGGIALVTVVAGLAACSAEPPNPDSATAALASALASGDFTEAPFSGGAADVSAATAARTAAFEGLAPWEPQVAVVSTTIDEKDKDLATVTLGYTWDVDESDADWTYETHAKLARDDEDVWHATWSPSMLAPDLAEGEVLTVQKARADRANVLGAGGAVIVEPRLVHRLGIDKTQVAPPEQEAAARALASALRMDPEAYVAKVAAAGEKAFIEAITVRDGDPGYDVAGLAALAGVNDVTDMLPLAPTRQFARPILGTVGPATAEIIEKSDGAVSDGDLTGLSGLQRQYDAQLRGLPGLTITASQPDGAAPRRLYVVEPTPGTPLTTTFDVGLQGAAEAVVATVGPASAIVAIRPSTGDVLAAASGPGGEGMSTATLGQFAPGSTFKVATALALLRSGLSAESDTTCPATVSVDGRTFTNFPEYPTDKLGTIPLATAFANSCNTAFISARDAANQDALIDAAGSLGLDPHAALGFPAFLGDVPADSDGTDHAASMIGQGRVLASPLGMATVAASVARGQTVVPRLVVPAEGAATPSPTDDATAASEEPTDARRPTVPLTADEAATLRQLMRGVVTEGGATFLLDVPGDEVAAKTGTAQFGEAGNLQNHVWMIAIQGDLAVAVFVDVGEYGSTTAGPLLEQFLRAAQG</sequence>
<evidence type="ECO:0000256" key="3">
    <source>
        <dbReference type="ARBA" id="ARBA00007898"/>
    </source>
</evidence>
<feature type="domain" description="Penicillin-binding protein transpeptidase" evidence="11">
    <location>
        <begin position="362"/>
        <end position="655"/>
    </location>
</feature>
<evidence type="ECO:0000256" key="4">
    <source>
        <dbReference type="ARBA" id="ARBA00012865"/>
    </source>
</evidence>
<evidence type="ECO:0000256" key="6">
    <source>
        <dbReference type="ARBA" id="ARBA00022801"/>
    </source>
</evidence>
<keyword evidence="14" id="KW-0131">Cell cycle</keyword>
<dbReference type="OrthoDB" id="5241017at2"/>
<evidence type="ECO:0000256" key="8">
    <source>
        <dbReference type="ARBA" id="ARBA00023251"/>
    </source>
</evidence>
<keyword evidence="5" id="KW-0732">Signal</keyword>
<dbReference type="InterPro" id="IPR005311">
    <property type="entry name" value="PBP_dimer"/>
</dbReference>
<dbReference type="GO" id="GO:0071972">
    <property type="term" value="F:peptidoglycan L,D-transpeptidase activity"/>
    <property type="evidence" value="ECO:0007669"/>
    <property type="project" value="TreeGrafter"/>
</dbReference>
<evidence type="ECO:0000259" key="11">
    <source>
        <dbReference type="Pfam" id="PF00905"/>
    </source>
</evidence>
<dbReference type="GO" id="GO:0071555">
    <property type="term" value="P:cell wall organization"/>
    <property type="evidence" value="ECO:0007669"/>
    <property type="project" value="TreeGrafter"/>
</dbReference>
<feature type="domain" description="NTF2-like N-terminal transpeptidase" evidence="13">
    <location>
        <begin position="38"/>
        <end position="151"/>
    </location>
</feature>
<proteinExistence type="inferred from homology"/>
<dbReference type="SUPFAM" id="SSF56601">
    <property type="entry name" value="beta-lactamase/transpeptidase-like"/>
    <property type="match status" value="1"/>
</dbReference>
<evidence type="ECO:0000259" key="12">
    <source>
        <dbReference type="Pfam" id="PF03717"/>
    </source>
</evidence>
<evidence type="ECO:0000256" key="5">
    <source>
        <dbReference type="ARBA" id="ARBA00022729"/>
    </source>
</evidence>
<comment type="similarity">
    <text evidence="3 9">Belongs to the class-D beta-lactamase family.</text>
</comment>
<dbReference type="EMBL" id="BJWH01000009">
    <property type="protein sequence ID" value="GEL98469.1"/>
    <property type="molecule type" value="Genomic_DNA"/>
</dbReference>
<evidence type="ECO:0000313" key="15">
    <source>
        <dbReference type="Proteomes" id="UP000321049"/>
    </source>
</evidence>
<dbReference type="Proteomes" id="UP000321049">
    <property type="component" value="Unassembled WGS sequence"/>
</dbReference>
<dbReference type="PROSITE" id="PS51318">
    <property type="entry name" value="TAT"/>
    <property type="match status" value="1"/>
</dbReference>
<dbReference type="AlphaFoldDB" id="A0A511JKR2"/>
<evidence type="ECO:0000256" key="9">
    <source>
        <dbReference type="RuleBase" id="RU361140"/>
    </source>
</evidence>
<evidence type="ECO:0000256" key="10">
    <source>
        <dbReference type="SAM" id="MobiDB-lite"/>
    </source>
</evidence>
<gene>
    <name evidence="14" type="ORF">CTE05_20160</name>
</gene>
<dbReference type="InterPro" id="IPR007887">
    <property type="entry name" value="MecA_N"/>
</dbReference>
<dbReference type="GO" id="GO:0008800">
    <property type="term" value="F:beta-lactamase activity"/>
    <property type="evidence" value="ECO:0007669"/>
    <property type="project" value="UniProtKB-UniRule"/>
</dbReference>
<dbReference type="GO" id="GO:0051301">
    <property type="term" value="P:cell division"/>
    <property type="evidence" value="ECO:0007669"/>
    <property type="project" value="UniProtKB-KW"/>
</dbReference>
<dbReference type="RefSeq" id="WP_146845994.1">
    <property type="nucleotide sequence ID" value="NZ_BJWH01000009.1"/>
</dbReference>
<keyword evidence="6 9" id="KW-0378">Hydrolase</keyword>
<evidence type="ECO:0000256" key="1">
    <source>
        <dbReference type="ARBA" id="ARBA00004370"/>
    </source>
</evidence>
<feature type="domain" description="Penicillin-binding protein dimerisation" evidence="12">
    <location>
        <begin position="160"/>
        <end position="321"/>
    </location>
</feature>
<evidence type="ECO:0000256" key="7">
    <source>
        <dbReference type="ARBA" id="ARBA00023136"/>
    </source>
</evidence>
<dbReference type="PROSITE" id="PS51257">
    <property type="entry name" value="PROKAR_LIPOPROTEIN"/>
    <property type="match status" value="1"/>
</dbReference>
<dbReference type="InterPro" id="IPR002137">
    <property type="entry name" value="Beta-lactam_class-D_AS"/>
</dbReference>
<dbReference type="InterPro" id="IPR050515">
    <property type="entry name" value="Beta-lactam/transpept"/>
</dbReference>
<dbReference type="InterPro" id="IPR012338">
    <property type="entry name" value="Beta-lactam/transpept-like"/>
</dbReference>
<dbReference type="GO" id="GO:0017001">
    <property type="term" value="P:antibiotic catabolic process"/>
    <property type="evidence" value="ECO:0007669"/>
    <property type="project" value="InterPro"/>
</dbReference>
<dbReference type="GO" id="GO:0008658">
    <property type="term" value="F:penicillin binding"/>
    <property type="evidence" value="ECO:0007669"/>
    <property type="project" value="InterPro"/>
</dbReference>
<evidence type="ECO:0000259" key="13">
    <source>
        <dbReference type="Pfam" id="PF05223"/>
    </source>
</evidence>
<accession>A0A511JKR2</accession>
<feature type="compositionally biased region" description="Low complexity" evidence="10">
    <location>
        <begin position="545"/>
        <end position="558"/>
    </location>
</feature>
<keyword evidence="15" id="KW-1185">Reference proteome</keyword>
<dbReference type="SUPFAM" id="SSF56519">
    <property type="entry name" value="Penicillin binding protein dimerisation domain"/>
    <property type="match status" value="1"/>
</dbReference>
<dbReference type="GO" id="GO:0005886">
    <property type="term" value="C:plasma membrane"/>
    <property type="evidence" value="ECO:0007669"/>
    <property type="project" value="TreeGrafter"/>
</dbReference>
<dbReference type="Gene3D" id="3.40.710.10">
    <property type="entry name" value="DD-peptidase/beta-lactamase superfamily"/>
    <property type="match status" value="1"/>
</dbReference>
<reference evidence="14 15" key="1">
    <citation type="submission" date="2019-07" db="EMBL/GenBank/DDBJ databases">
        <title>Whole genome shotgun sequence of Cellulomonas terrae NBRC 100819.</title>
        <authorList>
            <person name="Hosoyama A."/>
            <person name="Uohara A."/>
            <person name="Ohji S."/>
            <person name="Ichikawa N."/>
        </authorList>
    </citation>
    <scope>NUCLEOTIDE SEQUENCE [LARGE SCALE GENOMIC DNA]</scope>
    <source>
        <strain evidence="14 15">NBRC 100819</strain>
    </source>
</reference>
<keyword evidence="7" id="KW-0472">Membrane</keyword>
<evidence type="ECO:0000313" key="14">
    <source>
        <dbReference type="EMBL" id="GEL98469.1"/>
    </source>
</evidence>
<comment type="subcellular location">
    <subcellularLocation>
        <location evidence="1">Membrane</location>
    </subcellularLocation>
</comment>
<dbReference type="Pfam" id="PF00905">
    <property type="entry name" value="Transpeptidase"/>
    <property type="match status" value="1"/>
</dbReference>
<dbReference type="Pfam" id="PF05223">
    <property type="entry name" value="MecA_N"/>
    <property type="match status" value="1"/>
</dbReference>
<organism evidence="14 15">
    <name type="scientific">Cellulomonas terrae</name>
    <dbReference type="NCBI Taxonomy" id="311234"/>
    <lineage>
        <taxon>Bacteria</taxon>
        <taxon>Bacillati</taxon>
        <taxon>Actinomycetota</taxon>
        <taxon>Actinomycetes</taxon>
        <taxon>Micrococcales</taxon>
        <taxon>Cellulomonadaceae</taxon>
        <taxon>Cellulomonas</taxon>
    </lineage>
</organism>
<feature type="region of interest" description="Disordered" evidence="10">
    <location>
        <begin position="542"/>
        <end position="570"/>
    </location>
</feature>
<dbReference type="Pfam" id="PF03717">
    <property type="entry name" value="PBP_dimer"/>
    <property type="match status" value="1"/>
</dbReference>
<dbReference type="PANTHER" id="PTHR30627">
    <property type="entry name" value="PEPTIDOGLYCAN D,D-TRANSPEPTIDASE"/>
    <property type="match status" value="1"/>
</dbReference>
<dbReference type="EC" id="3.5.2.6" evidence="4 9"/>